<gene>
    <name evidence="2" type="ORF">B0J12DRAFT_703956</name>
</gene>
<proteinExistence type="predicted"/>
<feature type="compositionally biased region" description="Polar residues" evidence="1">
    <location>
        <begin position="158"/>
        <end position="167"/>
    </location>
</feature>
<protein>
    <submittedName>
        <fullName evidence="2">Uncharacterized protein</fullName>
    </submittedName>
</protein>
<evidence type="ECO:0000313" key="3">
    <source>
        <dbReference type="Proteomes" id="UP000774617"/>
    </source>
</evidence>
<name>A0ABQ8FX04_9PEZI</name>
<organism evidence="2 3">
    <name type="scientific">Macrophomina phaseolina</name>
    <dbReference type="NCBI Taxonomy" id="35725"/>
    <lineage>
        <taxon>Eukaryota</taxon>
        <taxon>Fungi</taxon>
        <taxon>Dikarya</taxon>
        <taxon>Ascomycota</taxon>
        <taxon>Pezizomycotina</taxon>
        <taxon>Dothideomycetes</taxon>
        <taxon>Dothideomycetes incertae sedis</taxon>
        <taxon>Botryosphaeriales</taxon>
        <taxon>Botryosphaeriaceae</taxon>
        <taxon>Macrophomina</taxon>
    </lineage>
</organism>
<evidence type="ECO:0000313" key="2">
    <source>
        <dbReference type="EMBL" id="KAH7032158.1"/>
    </source>
</evidence>
<dbReference type="EMBL" id="JAGTJR010000041">
    <property type="protein sequence ID" value="KAH7032158.1"/>
    <property type="molecule type" value="Genomic_DNA"/>
</dbReference>
<reference evidence="2 3" key="1">
    <citation type="journal article" date="2021" name="Nat. Commun.">
        <title>Genetic determinants of endophytism in the Arabidopsis root mycobiome.</title>
        <authorList>
            <person name="Mesny F."/>
            <person name="Miyauchi S."/>
            <person name="Thiergart T."/>
            <person name="Pickel B."/>
            <person name="Atanasova L."/>
            <person name="Karlsson M."/>
            <person name="Huettel B."/>
            <person name="Barry K.W."/>
            <person name="Haridas S."/>
            <person name="Chen C."/>
            <person name="Bauer D."/>
            <person name="Andreopoulos W."/>
            <person name="Pangilinan J."/>
            <person name="LaButti K."/>
            <person name="Riley R."/>
            <person name="Lipzen A."/>
            <person name="Clum A."/>
            <person name="Drula E."/>
            <person name="Henrissat B."/>
            <person name="Kohler A."/>
            <person name="Grigoriev I.V."/>
            <person name="Martin F.M."/>
            <person name="Hacquard S."/>
        </authorList>
    </citation>
    <scope>NUCLEOTIDE SEQUENCE [LARGE SCALE GENOMIC DNA]</scope>
    <source>
        <strain evidence="2 3">MPI-SDFR-AT-0080</strain>
    </source>
</reference>
<evidence type="ECO:0000256" key="1">
    <source>
        <dbReference type="SAM" id="MobiDB-lite"/>
    </source>
</evidence>
<accession>A0ABQ8FX04</accession>
<dbReference type="Proteomes" id="UP000774617">
    <property type="component" value="Unassembled WGS sequence"/>
</dbReference>
<comment type="caution">
    <text evidence="2">The sequence shown here is derived from an EMBL/GenBank/DDBJ whole genome shotgun (WGS) entry which is preliminary data.</text>
</comment>
<feature type="region of interest" description="Disordered" evidence="1">
    <location>
        <begin position="140"/>
        <end position="172"/>
    </location>
</feature>
<sequence length="350" mass="38434">MAARACVADARVIMPRERTGNTESAWRSMHSLAPHQLRSRRRASHPPQPTSALEPRLCTDSPVAPLRSLAGLPEEVSPGGSCQHSRVFPGGLCAFCGCMHRLQTPQRGTDMEISLSWIHSHNGDDVHDVKAWLRHSPEHTAATMTDRVQVESPESGENRPSTSSFPASGSEHQHGFLDPCMYDGEGLVDDPELWNFSKWPWPMRVEDDVAKTTETGFKNAGPSEMELPSSAWPFPPDDSMEWMFEAPQEPCEEPGEIDVVLDSFRLKAISEEGTAEISPVPQLRNGFATCPADGCGKSFTRLSEMKYFILFVLQTGPDTPPESTKKSTMTVAGGRTGASSAAWRSCGRRI</sequence>
<keyword evidence="3" id="KW-1185">Reference proteome</keyword>
<feature type="region of interest" description="Disordered" evidence="1">
    <location>
        <begin position="34"/>
        <end position="56"/>
    </location>
</feature>